<dbReference type="PANTHER" id="PTHR23272:SF179">
    <property type="entry name" value="ZINC FINGER BED DOMAIN-CONTAINING PROTEIN RICESLEEPER 2-LIKE ISOFORM X1"/>
    <property type="match status" value="1"/>
</dbReference>
<keyword evidence="3" id="KW-1185">Reference proteome</keyword>
<sequence length="94" mass="10727">MYPTLQAITKDLLTIHISTVASESIFRTSGQILSPHRSRLNWTILEALMCAMSWLWSVENAGKLNSSFAQEYVIVLNEMKFDDESISHFTFLNS</sequence>
<dbReference type="PANTHER" id="PTHR23272">
    <property type="entry name" value="BED FINGER-RELATED"/>
    <property type="match status" value="1"/>
</dbReference>
<dbReference type="InterPro" id="IPR012337">
    <property type="entry name" value="RNaseH-like_sf"/>
</dbReference>
<evidence type="ECO:0000313" key="2">
    <source>
        <dbReference type="EMBL" id="CAL0305066.1"/>
    </source>
</evidence>
<gene>
    <name evidence="2" type="ORF">LLUT_LOCUS6126</name>
</gene>
<evidence type="ECO:0000259" key="1">
    <source>
        <dbReference type="Pfam" id="PF05699"/>
    </source>
</evidence>
<name>A0AAV1W7X8_LUPLU</name>
<protein>
    <recommendedName>
        <fullName evidence="1">HAT C-terminal dimerisation domain-containing protein</fullName>
    </recommendedName>
</protein>
<organism evidence="2 3">
    <name type="scientific">Lupinus luteus</name>
    <name type="common">European yellow lupine</name>
    <dbReference type="NCBI Taxonomy" id="3873"/>
    <lineage>
        <taxon>Eukaryota</taxon>
        <taxon>Viridiplantae</taxon>
        <taxon>Streptophyta</taxon>
        <taxon>Embryophyta</taxon>
        <taxon>Tracheophyta</taxon>
        <taxon>Spermatophyta</taxon>
        <taxon>Magnoliopsida</taxon>
        <taxon>eudicotyledons</taxon>
        <taxon>Gunneridae</taxon>
        <taxon>Pentapetalae</taxon>
        <taxon>rosids</taxon>
        <taxon>fabids</taxon>
        <taxon>Fabales</taxon>
        <taxon>Fabaceae</taxon>
        <taxon>Papilionoideae</taxon>
        <taxon>50 kb inversion clade</taxon>
        <taxon>genistoids sensu lato</taxon>
        <taxon>core genistoids</taxon>
        <taxon>Genisteae</taxon>
        <taxon>Lupinus</taxon>
    </lineage>
</organism>
<dbReference type="InterPro" id="IPR008906">
    <property type="entry name" value="HATC_C_dom"/>
</dbReference>
<dbReference type="AlphaFoldDB" id="A0AAV1W7X8"/>
<evidence type="ECO:0000313" key="3">
    <source>
        <dbReference type="Proteomes" id="UP001497480"/>
    </source>
</evidence>
<dbReference type="Pfam" id="PF05699">
    <property type="entry name" value="Dimer_Tnp_hAT"/>
    <property type="match status" value="1"/>
</dbReference>
<proteinExistence type="predicted"/>
<dbReference type="Proteomes" id="UP001497480">
    <property type="component" value="Unassembled WGS sequence"/>
</dbReference>
<accession>A0AAV1W7X8</accession>
<comment type="caution">
    <text evidence="2">The sequence shown here is derived from an EMBL/GenBank/DDBJ whole genome shotgun (WGS) entry which is preliminary data.</text>
</comment>
<dbReference type="EMBL" id="CAXHTB010000004">
    <property type="protein sequence ID" value="CAL0305066.1"/>
    <property type="molecule type" value="Genomic_DNA"/>
</dbReference>
<feature type="domain" description="HAT C-terminal dimerisation" evidence="1">
    <location>
        <begin position="2"/>
        <end position="55"/>
    </location>
</feature>
<reference evidence="2 3" key="1">
    <citation type="submission" date="2024-03" db="EMBL/GenBank/DDBJ databases">
        <authorList>
            <person name="Martinez-Hernandez J."/>
        </authorList>
    </citation>
    <scope>NUCLEOTIDE SEQUENCE [LARGE SCALE GENOMIC DNA]</scope>
</reference>
<dbReference type="GO" id="GO:0046983">
    <property type="term" value="F:protein dimerization activity"/>
    <property type="evidence" value="ECO:0007669"/>
    <property type="project" value="InterPro"/>
</dbReference>
<dbReference type="SUPFAM" id="SSF53098">
    <property type="entry name" value="Ribonuclease H-like"/>
    <property type="match status" value="1"/>
</dbReference>